<keyword evidence="5" id="KW-0949">S-adenosyl-L-methionine</keyword>
<proteinExistence type="predicted"/>
<keyword evidence="3 7" id="KW-0489">Methyltransferase</keyword>
<dbReference type="OrthoDB" id="9764961at2"/>
<keyword evidence="4 7" id="KW-0808">Transferase</keyword>
<dbReference type="AlphaFoldDB" id="A0A517XYU6"/>
<sequence>MKHAADLFRVVEDRVRPPACIALGPPWAVASIARRINRPDTVCFQMDLHQAGRVRECLDEQGAAAEVVSGPDLWDLEQRFGTVVYPAAAFGDRELKIDTIEQAYHVLAPGGLLISLSEYERDNQFAKWHKKVFGKCGESPAGPNGMAFWSTKTDDVPDRRRHEVKYHAKMPDGTGLEFVSRPGTFSYGRFDNGSRAMLEVADIRPGDAVLDLGCGAGSVGCLAAGKIGPTGRVTFIDSNLRAIQLAKLNAAANGVTNATFVAATRLQGLETDKFDVILANPPYYAKAEIARLFVEGARDLLTPGGRYHIVTKMPEAVVPMIFETFGDCSVIENRGYSVILAERPGGRS</sequence>
<dbReference type="InterPro" id="IPR046977">
    <property type="entry name" value="RsmC/RlmG"/>
</dbReference>
<dbReference type="InterPro" id="IPR029063">
    <property type="entry name" value="SAM-dependent_MTases_sf"/>
</dbReference>
<dbReference type="EMBL" id="CP036273">
    <property type="protein sequence ID" value="QDU22679.1"/>
    <property type="molecule type" value="Genomic_DNA"/>
</dbReference>
<keyword evidence="2" id="KW-0698">rRNA processing</keyword>
<dbReference type="GO" id="GO:0052914">
    <property type="term" value="F:16S rRNA (guanine(1207)-N(2))-methyltransferase activity"/>
    <property type="evidence" value="ECO:0007669"/>
    <property type="project" value="UniProtKB-EC"/>
</dbReference>
<dbReference type="CDD" id="cd02440">
    <property type="entry name" value="AdoMet_MTases"/>
    <property type="match status" value="1"/>
</dbReference>
<feature type="domain" description="Methyltransferase small" evidence="6">
    <location>
        <begin position="176"/>
        <end position="339"/>
    </location>
</feature>
<dbReference type="PANTHER" id="PTHR47816:SF4">
    <property type="entry name" value="RIBOSOMAL RNA SMALL SUBUNIT METHYLTRANSFERASE C"/>
    <property type="match status" value="1"/>
</dbReference>
<dbReference type="Proteomes" id="UP000319576">
    <property type="component" value="Chromosome"/>
</dbReference>
<dbReference type="Gene3D" id="3.40.50.150">
    <property type="entry name" value="Vaccinia Virus protein VP39"/>
    <property type="match status" value="1"/>
</dbReference>
<evidence type="ECO:0000256" key="2">
    <source>
        <dbReference type="ARBA" id="ARBA00022552"/>
    </source>
</evidence>
<accession>A0A517XYU6</accession>
<dbReference type="Pfam" id="PF05175">
    <property type="entry name" value="MTS"/>
    <property type="match status" value="1"/>
</dbReference>
<dbReference type="InterPro" id="IPR007848">
    <property type="entry name" value="Small_mtfrase_dom"/>
</dbReference>
<evidence type="ECO:0000256" key="3">
    <source>
        <dbReference type="ARBA" id="ARBA00022603"/>
    </source>
</evidence>
<evidence type="ECO:0000256" key="1">
    <source>
        <dbReference type="ARBA" id="ARBA00022490"/>
    </source>
</evidence>
<evidence type="ECO:0000313" key="8">
    <source>
        <dbReference type="Proteomes" id="UP000319576"/>
    </source>
</evidence>
<dbReference type="InterPro" id="IPR002052">
    <property type="entry name" value="DNA_methylase_N6_adenine_CS"/>
</dbReference>
<organism evidence="7 8">
    <name type="scientific">Urbifossiella limnaea</name>
    <dbReference type="NCBI Taxonomy" id="2528023"/>
    <lineage>
        <taxon>Bacteria</taxon>
        <taxon>Pseudomonadati</taxon>
        <taxon>Planctomycetota</taxon>
        <taxon>Planctomycetia</taxon>
        <taxon>Gemmatales</taxon>
        <taxon>Gemmataceae</taxon>
        <taxon>Urbifossiella</taxon>
    </lineage>
</organism>
<protein>
    <submittedName>
        <fullName evidence="7">Ribosomal RNA small subunit methyltransferase C</fullName>
        <ecNumber evidence="7">2.1.1.172</ecNumber>
    </submittedName>
</protein>
<dbReference type="GO" id="GO:0003676">
    <property type="term" value="F:nucleic acid binding"/>
    <property type="evidence" value="ECO:0007669"/>
    <property type="project" value="InterPro"/>
</dbReference>
<reference evidence="7 8" key="1">
    <citation type="submission" date="2019-02" db="EMBL/GenBank/DDBJ databases">
        <title>Deep-cultivation of Planctomycetes and their phenomic and genomic characterization uncovers novel biology.</title>
        <authorList>
            <person name="Wiegand S."/>
            <person name="Jogler M."/>
            <person name="Boedeker C."/>
            <person name="Pinto D."/>
            <person name="Vollmers J."/>
            <person name="Rivas-Marin E."/>
            <person name="Kohn T."/>
            <person name="Peeters S.H."/>
            <person name="Heuer A."/>
            <person name="Rast P."/>
            <person name="Oberbeckmann S."/>
            <person name="Bunk B."/>
            <person name="Jeske O."/>
            <person name="Meyerdierks A."/>
            <person name="Storesund J.E."/>
            <person name="Kallscheuer N."/>
            <person name="Luecker S."/>
            <person name="Lage O.M."/>
            <person name="Pohl T."/>
            <person name="Merkel B.J."/>
            <person name="Hornburger P."/>
            <person name="Mueller R.-W."/>
            <person name="Bruemmer F."/>
            <person name="Labrenz M."/>
            <person name="Spormann A.M."/>
            <person name="Op den Camp H."/>
            <person name="Overmann J."/>
            <person name="Amann R."/>
            <person name="Jetten M.S.M."/>
            <person name="Mascher T."/>
            <person name="Medema M.H."/>
            <person name="Devos D.P."/>
            <person name="Kaster A.-K."/>
            <person name="Ovreas L."/>
            <person name="Rohde M."/>
            <person name="Galperin M.Y."/>
            <person name="Jogler C."/>
        </authorList>
    </citation>
    <scope>NUCLEOTIDE SEQUENCE [LARGE SCALE GENOMIC DNA]</scope>
    <source>
        <strain evidence="7 8">ETA_A1</strain>
    </source>
</reference>
<keyword evidence="8" id="KW-1185">Reference proteome</keyword>
<dbReference type="PROSITE" id="PS00092">
    <property type="entry name" value="N6_MTASE"/>
    <property type="match status" value="1"/>
</dbReference>
<dbReference type="KEGG" id="uli:ETAA1_46630"/>
<evidence type="ECO:0000256" key="4">
    <source>
        <dbReference type="ARBA" id="ARBA00022679"/>
    </source>
</evidence>
<keyword evidence="1" id="KW-0963">Cytoplasm</keyword>
<dbReference type="SUPFAM" id="SSF53335">
    <property type="entry name" value="S-adenosyl-L-methionine-dependent methyltransferases"/>
    <property type="match status" value="1"/>
</dbReference>
<evidence type="ECO:0000259" key="6">
    <source>
        <dbReference type="Pfam" id="PF05175"/>
    </source>
</evidence>
<dbReference type="RefSeq" id="WP_145242606.1">
    <property type="nucleotide sequence ID" value="NZ_CP036273.1"/>
</dbReference>
<name>A0A517XYU6_9BACT</name>
<evidence type="ECO:0000313" key="7">
    <source>
        <dbReference type="EMBL" id="QDU22679.1"/>
    </source>
</evidence>
<evidence type="ECO:0000256" key="5">
    <source>
        <dbReference type="ARBA" id="ARBA00022691"/>
    </source>
</evidence>
<dbReference type="PANTHER" id="PTHR47816">
    <property type="entry name" value="RIBOSOMAL RNA SMALL SUBUNIT METHYLTRANSFERASE C"/>
    <property type="match status" value="1"/>
</dbReference>
<gene>
    <name evidence="7" type="primary">rsmC</name>
    <name evidence="7" type="ORF">ETAA1_46630</name>
</gene>
<dbReference type="EC" id="2.1.1.172" evidence="7"/>